<evidence type="ECO:0000313" key="2">
    <source>
        <dbReference type="Proteomes" id="UP000034923"/>
    </source>
</evidence>
<dbReference type="Proteomes" id="UP000034923">
    <property type="component" value="Unassembled WGS sequence"/>
</dbReference>
<reference evidence="1 2" key="1">
    <citation type="journal article" date="2015" name="Nature">
        <title>rRNA introns, odd ribosomes, and small enigmatic genomes across a large radiation of phyla.</title>
        <authorList>
            <person name="Brown C.T."/>
            <person name="Hug L.A."/>
            <person name="Thomas B.C."/>
            <person name="Sharon I."/>
            <person name="Castelle C.J."/>
            <person name="Singh A."/>
            <person name="Wilkins M.J."/>
            <person name="Williams K.H."/>
            <person name="Banfield J.F."/>
        </authorList>
    </citation>
    <scope>NUCLEOTIDE SEQUENCE [LARGE SCALE GENOMIC DNA]</scope>
</reference>
<comment type="caution">
    <text evidence="1">The sequence shown here is derived from an EMBL/GenBank/DDBJ whole genome shotgun (WGS) entry which is preliminary data.</text>
</comment>
<sequence length="85" mass="10150">MQENYNFLELRKPDLTRPKRGDANFTVSDYSFFKERYLNKPGFSLILKENFEMVELNEKGNNVRVYVSFPLLDEQLELKNVKARL</sequence>
<accession>A0A0G0BSP2</accession>
<evidence type="ECO:0000313" key="1">
    <source>
        <dbReference type="EMBL" id="KKP72413.1"/>
    </source>
</evidence>
<dbReference type="EMBL" id="LBQE01000008">
    <property type="protein sequence ID" value="KKP72413.1"/>
    <property type="molecule type" value="Genomic_DNA"/>
</dbReference>
<gene>
    <name evidence="1" type="ORF">UR70_C0008G0005</name>
</gene>
<protein>
    <submittedName>
        <fullName evidence="1">Uncharacterized protein</fullName>
    </submittedName>
</protein>
<proteinExistence type="predicted"/>
<organism evidence="1 2">
    <name type="scientific">Candidatus Nomurabacteria bacterium GW2011_GWB1_35_20</name>
    <dbReference type="NCBI Taxonomy" id="1618740"/>
    <lineage>
        <taxon>Bacteria</taxon>
        <taxon>Candidatus Nomuraibacteriota</taxon>
    </lineage>
</organism>
<name>A0A0G0BSP2_9BACT</name>
<dbReference type="AlphaFoldDB" id="A0A0G0BSP2"/>